<comment type="similarity">
    <text evidence="2">Belongs to the purine-cytosine permease (2.A.39) family.</text>
</comment>
<evidence type="ECO:0000256" key="3">
    <source>
        <dbReference type="ARBA" id="ARBA00022692"/>
    </source>
</evidence>
<feature type="transmembrane region" description="Helical" evidence="6">
    <location>
        <begin position="243"/>
        <end position="263"/>
    </location>
</feature>
<keyword evidence="8" id="KW-1185">Reference proteome</keyword>
<dbReference type="NCBIfam" id="TIGR00800">
    <property type="entry name" value="ncs1"/>
    <property type="match status" value="1"/>
</dbReference>
<feature type="transmembrane region" description="Helical" evidence="6">
    <location>
        <begin position="199"/>
        <end position="222"/>
    </location>
</feature>
<feature type="transmembrane region" description="Helical" evidence="6">
    <location>
        <begin position="75"/>
        <end position="95"/>
    </location>
</feature>
<dbReference type="InterPro" id="IPR045225">
    <property type="entry name" value="Uracil/uridine/allantoin_perm"/>
</dbReference>
<evidence type="ECO:0000313" key="8">
    <source>
        <dbReference type="Proteomes" id="UP000191672"/>
    </source>
</evidence>
<feature type="transmembrane region" description="Helical" evidence="6">
    <location>
        <begin position="373"/>
        <end position="397"/>
    </location>
</feature>
<keyword evidence="5 6" id="KW-0472">Membrane</keyword>
<dbReference type="InterPro" id="IPR012681">
    <property type="entry name" value="NCS1"/>
</dbReference>
<proteinExistence type="inferred from homology"/>
<dbReference type="PANTHER" id="PTHR30618:SF1">
    <property type="entry name" value="URIDINE PERMEASE"/>
    <property type="match status" value="1"/>
</dbReference>
<evidence type="ECO:0000256" key="1">
    <source>
        <dbReference type="ARBA" id="ARBA00004141"/>
    </source>
</evidence>
<keyword evidence="3 6" id="KW-0812">Transmembrane</keyword>
<evidence type="ECO:0000256" key="5">
    <source>
        <dbReference type="ARBA" id="ARBA00023136"/>
    </source>
</evidence>
<feature type="transmembrane region" description="Helical" evidence="6">
    <location>
        <begin position="403"/>
        <end position="421"/>
    </location>
</feature>
<feature type="transmembrane region" description="Helical" evidence="6">
    <location>
        <begin position="481"/>
        <end position="501"/>
    </location>
</feature>
<feature type="transmembrane region" description="Helical" evidence="6">
    <location>
        <begin position="173"/>
        <end position="193"/>
    </location>
</feature>
<dbReference type="Proteomes" id="UP000191672">
    <property type="component" value="Unassembled WGS sequence"/>
</dbReference>
<comment type="caution">
    <text evidence="7">The sequence shown here is derived from an EMBL/GenBank/DDBJ whole genome shotgun (WGS) entry which is preliminary data.</text>
</comment>
<reference evidence="8" key="1">
    <citation type="journal article" date="2017" name="Nat. Microbiol.">
        <title>Global analysis of biosynthetic gene clusters reveals vast potential of secondary metabolite production in Penicillium species.</title>
        <authorList>
            <person name="Nielsen J.C."/>
            <person name="Grijseels S."/>
            <person name="Prigent S."/>
            <person name="Ji B."/>
            <person name="Dainat J."/>
            <person name="Nielsen K.F."/>
            <person name="Frisvad J.C."/>
            <person name="Workman M."/>
            <person name="Nielsen J."/>
        </authorList>
    </citation>
    <scope>NUCLEOTIDE SEQUENCE [LARGE SCALE GENOMIC DNA]</scope>
    <source>
        <strain evidence="8">IBT 31811</strain>
    </source>
</reference>
<dbReference type="CDD" id="cd11482">
    <property type="entry name" value="SLC-NCS1sbd_NRT1-like"/>
    <property type="match status" value="1"/>
</dbReference>
<comment type="subcellular location">
    <subcellularLocation>
        <location evidence="1">Membrane</location>
        <topology evidence="1">Multi-pass membrane protein</topology>
    </subcellularLocation>
</comment>
<name>A0A1V6QKV2_9EURO</name>
<dbReference type="EMBL" id="MDYN01000002">
    <property type="protein sequence ID" value="OQD89815.1"/>
    <property type="molecule type" value="Genomic_DNA"/>
</dbReference>
<dbReference type="AlphaFoldDB" id="A0A1V6QKV2"/>
<accession>A0A1V6QKV2</accession>
<dbReference type="Pfam" id="PF02133">
    <property type="entry name" value="Transp_cyt_pur"/>
    <property type="match status" value="1"/>
</dbReference>
<feature type="transmembrane region" description="Helical" evidence="6">
    <location>
        <begin position="46"/>
        <end position="63"/>
    </location>
</feature>
<dbReference type="PANTHER" id="PTHR30618">
    <property type="entry name" value="NCS1 FAMILY PURINE/PYRIMIDINE TRANSPORTER"/>
    <property type="match status" value="1"/>
</dbReference>
<feature type="transmembrane region" description="Helical" evidence="6">
    <location>
        <begin position="275"/>
        <end position="298"/>
    </location>
</feature>
<dbReference type="STRING" id="416450.A0A1V6QKV2"/>
<gene>
    <name evidence="7" type="ORF">PENANT_c002G02079</name>
</gene>
<keyword evidence="4 6" id="KW-1133">Transmembrane helix</keyword>
<dbReference type="OrthoDB" id="2018619at2759"/>
<dbReference type="GO" id="GO:0005886">
    <property type="term" value="C:plasma membrane"/>
    <property type="evidence" value="ECO:0007669"/>
    <property type="project" value="TreeGrafter"/>
</dbReference>
<feature type="transmembrane region" description="Helical" evidence="6">
    <location>
        <begin position="450"/>
        <end position="469"/>
    </location>
</feature>
<dbReference type="FunFam" id="1.10.4160.10:FF:000001">
    <property type="entry name" value="Uracil permease, putative"/>
    <property type="match status" value="1"/>
</dbReference>
<dbReference type="GO" id="GO:0015205">
    <property type="term" value="F:nucleobase transmembrane transporter activity"/>
    <property type="evidence" value="ECO:0007669"/>
    <property type="project" value="TreeGrafter"/>
</dbReference>
<organism evidence="7 8">
    <name type="scientific">Penicillium antarcticum</name>
    <dbReference type="NCBI Taxonomy" id="416450"/>
    <lineage>
        <taxon>Eukaryota</taxon>
        <taxon>Fungi</taxon>
        <taxon>Dikarya</taxon>
        <taxon>Ascomycota</taxon>
        <taxon>Pezizomycotina</taxon>
        <taxon>Eurotiomycetes</taxon>
        <taxon>Eurotiomycetidae</taxon>
        <taxon>Eurotiales</taxon>
        <taxon>Aspergillaceae</taxon>
        <taxon>Penicillium</taxon>
    </lineage>
</organism>
<sequence>MAMLTRLHERLLVKRTEEDGTTRPVDMLDNSSIRPTPMKDRTWSQLTYIMFWFSATANVSNLYTASTGMSMGLTMWEAIGCSFGGQILAGALMALNGRAGAMYRIPFPVLCRSSFGTWGALWPTFNRAAMSIVWNGVNSVQGAQCLYVFLHAIFPSIENIPDKMGSKSALTSAQMMCFFVYWLVNCAFLIVPVPKMKSLVYVKVAVYFCAAFAMLGWTVSLAGGSLKSLNAPSKIQGTEKSYLIFKFLFLGLASCGTFISNASDLQRYATKPNDVLIGQIVSFPLSNFLVAILGNLIASASKEIFGELIWNPLTFLDKLMEGERYTHGNRAACAFISFAFVYSTVFSAIFENSIPAGNDIAALLPKYITIKRGFFICAILSYAICPWYLLASASIFITFLSSYQIFLSAITGILICDYYLIRRGYLNVPALYIAKPTPYRYISGFNPRAFLAYIVAIAPNFYGFLHQMGVKAPVGIQRFYYVAYPTGLFIAFGVYYACCLVSKPPGMEKGAGWMEPKDYVEDSDGMGADRERYGSITIDAVGIAEKGGVEVTKADVEEKGY</sequence>
<evidence type="ECO:0000313" key="7">
    <source>
        <dbReference type="EMBL" id="OQD89815.1"/>
    </source>
</evidence>
<evidence type="ECO:0000256" key="6">
    <source>
        <dbReference type="SAM" id="Phobius"/>
    </source>
</evidence>
<dbReference type="Gene3D" id="1.10.4160.10">
    <property type="entry name" value="Hydantoin permease"/>
    <property type="match status" value="1"/>
</dbReference>
<dbReference type="InterPro" id="IPR001248">
    <property type="entry name" value="Pur-cyt_permease"/>
</dbReference>
<evidence type="ECO:0000256" key="2">
    <source>
        <dbReference type="ARBA" id="ARBA00008974"/>
    </source>
</evidence>
<protein>
    <submittedName>
        <fullName evidence="7">Uncharacterized protein</fullName>
    </submittedName>
</protein>
<evidence type="ECO:0000256" key="4">
    <source>
        <dbReference type="ARBA" id="ARBA00022989"/>
    </source>
</evidence>